<name>A0A699H461_TANCI</name>
<proteinExistence type="predicted"/>
<sequence length="499" mass="57468">MKCQEWLSSIMYGEVICIRSPEAALVVYVHISCIHNPEKDSSIGFELELEASSGWTTYARHVETFILYLLETTWKDSSGTRRLVRKELEVSVGHQDEKILGKGLCYDFGTYSGQRSQCVEYPKYFDRKESYQESHESMRTKLDENSHTFLRGHRQEYKRAEFHDEIPFTRGDYDDHQKYKLTTVFGLLKGSRRTKAQRAYGALRRGVDQGKSRSEYIDEFHTLVARRRALTLNSRELQKMTEEKGDGGKGLYVRGRSGQRDMEQGKGTCKVQVQMMDESSFVLDNVMYVLELRRNLISLGTLEKEGFTVKMQSAKIKVKCIFLGYREGIVGNKLWRLDDITSKVVLYRNMGFNESRQYKKTSIGFVVGAGSQKVQTQDLIHYPLARDREQHSARKLFRYREDNNEAAFAVAVAKKIYAHKSLNFNDKVICEVIFKWKTGLKEEIDARSDVYVLSNDGMVFSCGCKAEIWVTKGLLDKAKINILGMEIVRDQSGNTLRVS</sequence>
<evidence type="ECO:0000313" key="2">
    <source>
        <dbReference type="EMBL" id="GEX34684.1"/>
    </source>
</evidence>
<dbReference type="EMBL" id="BKCJ010103032">
    <property type="protein sequence ID" value="GEX34684.1"/>
    <property type="molecule type" value="Genomic_DNA"/>
</dbReference>
<reference evidence="2" key="1">
    <citation type="journal article" date="2019" name="Sci. Rep.">
        <title>Draft genome of Tanacetum cinerariifolium, the natural source of mosquito coil.</title>
        <authorList>
            <person name="Yamashiro T."/>
            <person name="Shiraishi A."/>
            <person name="Satake H."/>
            <person name="Nakayama K."/>
        </authorList>
    </citation>
    <scope>NUCLEOTIDE SEQUENCE</scope>
</reference>
<protein>
    <submittedName>
        <fullName evidence="2">Zinc finger, CCHC-type</fullName>
    </submittedName>
</protein>
<dbReference type="AlphaFoldDB" id="A0A699H461"/>
<gene>
    <name evidence="2" type="ORF">Tci_306659</name>
</gene>
<dbReference type="InterPro" id="IPR054722">
    <property type="entry name" value="PolX-like_BBD"/>
</dbReference>
<feature type="domain" description="Retrovirus-related Pol polyprotein from transposon TNT 1-94-like beta-barrel" evidence="1">
    <location>
        <begin position="264"/>
        <end position="307"/>
    </location>
</feature>
<dbReference type="Pfam" id="PF22936">
    <property type="entry name" value="Pol_BBD"/>
    <property type="match status" value="1"/>
</dbReference>
<comment type="caution">
    <text evidence="2">The sequence shown here is derived from an EMBL/GenBank/DDBJ whole genome shotgun (WGS) entry which is preliminary data.</text>
</comment>
<accession>A0A699H461</accession>
<organism evidence="2">
    <name type="scientific">Tanacetum cinerariifolium</name>
    <name type="common">Dalmatian daisy</name>
    <name type="synonym">Chrysanthemum cinerariifolium</name>
    <dbReference type="NCBI Taxonomy" id="118510"/>
    <lineage>
        <taxon>Eukaryota</taxon>
        <taxon>Viridiplantae</taxon>
        <taxon>Streptophyta</taxon>
        <taxon>Embryophyta</taxon>
        <taxon>Tracheophyta</taxon>
        <taxon>Spermatophyta</taxon>
        <taxon>Magnoliopsida</taxon>
        <taxon>eudicotyledons</taxon>
        <taxon>Gunneridae</taxon>
        <taxon>Pentapetalae</taxon>
        <taxon>asterids</taxon>
        <taxon>campanulids</taxon>
        <taxon>Asterales</taxon>
        <taxon>Asteraceae</taxon>
        <taxon>Asteroideae</taxon>
        <taxon>Anthemideae</taxon>
        <taxon>Anthemidinae</taxon>
        <taxon>Tanacetum</taxon>
    </lineage>
</organism>
<evidence type="ECO:0000259" key="1">
    <source>
        <dbReference type="Pfam" id="PF22936"/>
    </source>
</evidence>